<gene>
    <name evidence="1" type="ORF">TEOVI_000449500</name>
</gene>
<dbReference type="AlphaFoldDB" id="A0A1G4IKN8"/>
<dbReference type="EMBL" id="CZPT02001928">
    <property type="protein sequence ID" value="SCU72911.1"/>
    <property type="molecule type" value="Genomic_DNA"/>
</dbReference>
<evidence type="ECO:0000313" key="1">
    <source>
        <dbReference type="EMBL" id="SCU72911.1"/>
    </source>
</evidence>
<accession>A0A1G4IKN8</accession>
<sequence>MVSEVMVELHDFVHGGGLQDSSYVPLNSPLRLRFQYSVSHTVEKPKWALTFVADIADKRRVVELLPPMNVKNELMHEPYKTYDGVPPLSPGERYVAEFQIETMNLTGVERKYLEHVGALQLVLMSDTKRVSELTVVVQVKRNDSGELMRRVLSPMV</sequence>
<protein>
    <submittedName>
        <fullName evidence="1">Uncharacterized protein</fullName>
    </submittedName>
</protein>
<dbReference type="GeneID" id="92378435"/>
<name>A0A1G4IKN8_TRYEQ</name>
<evidence type="ECO:0000313" key="2">
    <source>
        <dbReference type="Proteomes" id="UP000195570"/>
    </source>
</evidence>
<dbReference type="RefSeq" id="XP_067083361.1">
    <property type="nucleotide sequence ID" value="XM_067227260.1"/>
</dbReference>
<reference evidence="1" key="1">
    <citation type="submission" date="2016-09" db="EMBL/GenBank/DDBJ databases">
        <authorList>
            <person name="Hebert L."/>
            <person name="Moumen B."/>
        </authorList>
    </citation>
    <scope>NUCLEOTIDE SEQUENCE [LARGE SCALE GENOMIC DNA]</scope>
    <source>
        <strain evidence="1">OVI</strain>
    </source>
</reference>
<dbReference type="Proteomes" id="UP000195570">
    <property type="component" value="Unassembled WGS sequence"/>
</dbReference>
<comment type="caution">
    <text evidence="1">The sequence shown here is derived from an EMBL/GenBank/DDBJ whole genome shotgun (WGS) entry which is preliminary data.</text>
</comment>
<keyword evidence="2" id="KW-1185">Reference proteome</keyword>
<dbReference type="VEuPathDB" id="TriTrypDB:TEOVI_000449500"/>
<proteinExistence type="predicted"/>
<organism evidence="1 2">
    <name type="scientific">Trypanosoma equiperdum</name>
    <dbReference type="NCBI Taxonomy" id="5694"/>
    <lineage>
        <taxon>Eukaryota</taxon>
        <taxon>Discoba</taxon>
        <taxon>Euglenozoa</taxon>
        <taxon>Kinetoplastea</taxon>
        <taxon>Metakinetoplastina</taxon>
        <taxon>Trypanosomatida</taxon>
        <taxon>Trypanosomatidae</taxon>
        <taxon>Trypanosoma</taxon>
    </lineage>
</organism>